<keyword evidence="3" id="KW-1185">Reference proteome</keyword>
<reference evidence="2" key="1">
    <citation type="journal article" date="2020" name="Fungal Divers.">
        <title>Resolving the Mortierellaceae phylogeny through synthesis of multi-gene phylogenetics and phylogenomics.</title>
        <authorList>
            <person name="Vandepol N."/>
            <person name="Liber J."/>
            <person name="Desiro A."/>
            <person name="Na H."/>
            <person name="Kennedy M."/>
            <person name="Barry K."/>
            <person name="Grigoriev I.V."/>
            <person name="Miller A.N."/>
            <person name="O'Donnell K."/>
            <person name="Stajich J.E."/>
            <person name="Bonito G."/>
        </authorList>
    </citation>
    <scope>NUCLEOTIDE SEQUENCE</scope>
    <source>
        <strain evidence="2">NRRL 2591</strain>
    </source>
</reference>
<evidence type="ECO:0000313" key="3">
    <source>
        <dbReference type="Proteomes" id="UP000723463"/>
    </source>
</evidence>
<feature type="region of interest" description="Disordered" evidence="1">
    <location>
        <begin position="35"/>
        <end position="54"/>
    </location>
</feature>
<gene>
    <name evidence="2" type="ORF">EC957_002281</name>
</gene>
<evidence type="ECO:0000313" key="2">
    <source>
        <dbReference type="EMBL" id="KAF9533036.1"/>
    </source>
</evidence>
<feature type="region of interest" description="Disordered" evidence="1">
    <location>
        <begin position="60"/>
        <end position="89"/>
    </location>
</feature>
<feature type="non-terminal residue" evidence="2">
    <location>
        <position position="139"/>
    </location>
</feature>
<dbReference type="AlphaFoldDB" id="A0A9P6ENE1"/>
<sequence>AANKAVQSSSTVNDRSIGHGFAAIIVKGNLIPSDLASGDVNDGDDNKSVSSQRVRKRDKLFGFFRSSTPNPRDKQLPSPKTSVNRLSTTSTEASLHRLLTVSTQYSGDIKYEVEISGTANSEHVVSITAAKSLASKAEP</sequence>
<organism evidence="2 3">
    <name type="scientific">Mortierella hygrophila</name>
    <dbReference type="NCBI Taxonomy" id="979708"/>
    <lineage>
        <taxon>Eukaryota</taxon>
        <taxon>Fungi</taxon>
        <taxon>Fungi incertae sedis</taxon>
        <taxon>Mucoromycota</taxon>
        <taxon>Mortierellomycotina</taxon>
        <taxon>Mortierellomycetes</taxon>
        <taxon>Mortierellales</taxon>
        <taxon>Mortierellaceae</taxon>
        <taxon>Mortierella</taxon>
    </lineage>
</organism>
<protein>
    <submittedName>
        <fullName evidence="2">Uncharacterized protein</fullName>
    </submittedName>
</protein>
<dbReference type="EMBL" id="JAAAXW010001459">
    <property type="protein sequence ID" value="KAF9533036.1"/>
    <property type="molecule type" value="Genomic_DNA"/>
</dbReference>
<feature type="compositionally biased region" description="Polar residues" evidence="1">
    <location>
        <begin position="78"/>
        <end position="89"/>
    </location>
</feature>
<evidence type="ECO:0000256" key="1">
    <source>
        <dbReference type="SAM" id="MobiDB-lite"/>
    </source>
</evidence>
<proteinExistence type="predicted"/>
<dbReference type="Proteomes" id="UP000723463">
    <property type="component" value="Unassembled WGS sequence"/>
</dbReference>
<name>A0A9P6ENE1_9FUNG</name>
<comment type="caution">
    <text evidence="2">The sequence shown here is derived from an EMBL/GenBank/DDBJ whole genome shotgun (WGS) entry which is preliminary data.</text>
</comment>
<accession>A0A9P6ENE1</accession>
<feature type="non-terminal residue" evidence="2">
    <location>
        <position position="1"/>
    </location>
</feature>